<sequence>MGTKNAPFRGARKKAGKTVRLAKKSYKARAGKTNTTVVNHGKVMSKKKVQQLERAVRNERQNLGKDMGEMEMQDLPIIESDPRLAKHAFVVPENILAAAASGPGTTLGAP</sequence>
<dbReference type="EMBL" id="MVBO01000110">
    <property type="protein sequence ID" value="OZJ03018.1"/>
    <property type="molecule type" value="Genomic_DNA"/>
</dbReference>
<keyword evidence="2" id="KW-1185">Reference proteome</keyword>
<dbReference type="OrthoDB" id="2269074at2759"/>
<dbReference type="Proteomes" id="UP000242875">
    <property type="component" value="Unassembled WGS sequence"/>
</dbReference>
<evidence type="ECO:0000313" key="1">
    <source>
        <dbReference type="EMBL" id="OZJ03018.1"/>
    </source>
</evidence>
<evidence type="ECO:0000313" key="2">
    <source>
        <dbReference type="Proteomes" id="UP000242875"/>
    </source>
</evidence>
<name>A0A261XXH0_9FUNG</name>
<gene>
    <name evidence="1" type="ORF">BZG36_03964</name>
</gene>
<reference evidence="1 2" key="1">
    <citation type="journal article" date="2017" name="Mycologia">
        <title>Bifiguratus adelaidae, gen. et sp. nov., a new member of Mucoromycotina in endophytic and soil-dwelling habitats.</title>
        <authorList>
            <person name="Torres-Cruz T.J."/>
            <person name="Billingsley Tobias T.L."/>
            <person name="Almatruk M."/>
            <person name="Hesse C."/>
            <person name="Kuske C.R."/>
            <person name="Desiro A."/>
            <person name="Benucci G.M."/>
            <person name="Bonito G."/>
            <person name="Stajich J.E."/>
            <person name="Dunlap C."/>
            <person name="Arnold A.E."/>
            <person name="Porras-Alfaro A."/>
        </authorList>
    </citation>
    <scope>NUCLEOTIDE SEQUENCE [LARGE SCALE GENOMIC DNA]</scope>
    <source>
        <strain evidence="1 2">AZ0501</strain>
    </source>
</reference>
<proteinExistence type="predicted"/>
<comment type="caution">
    <text evidence="1">The sequence shown here is derived from an EMBL/GenBank/DDBJ whole genome shotgun (WGS) entry which is preliminary data.</text>
</comment>
<protein>
    <submittedName>
        <fullName evidence="1">Uncharacterized protein</fullName>
    </submittedName>
</protein>
<organism evidence="1 2">
    <name type="scientific">Bifiguratus adelaidae</name>
    <dbReference type="NCBI Taxonomy" id="1938954"/>
    <lineage>
        <taxon>Eukaryota</taxon>
        <taxon>Fungi</taxon>
        <taxon>Fungi incertae sedis</taxon>
        <taxon>Mucoromycota</taxon>
        <taxon>Mucoromycotina</taxon>
        <taxon>Endogonomycetes</taxon>
        <taxon>Endogonales</taxon>
        <taxon>Endogonales incertae sedis</taxon>
        <taxon>Bifiguratus</taxon>
    </lineage>
</organism>
<accession>A0A261XXH0</accession>
<dbReference type="AlphaFoldDB" id="A0A261XXH0"/>